<keyword evidence="3" id="KW-0217">Developmental protein</keyword>
<dbReference type="PROSITE" id="PS50071">
    <property type="entry name" value="HOMEOBOX_2"/>
    <property type="match status" value="2"/>
</dbReference>
<comment type="caution">
    <text evidence="12">The sequence shown here is derived from an EMBL/GenBank/DDBJ whole genome shotgun (WGS) entry which is preliminary data.</text>
</comment>
<proteinExistence type="predicted"/>
<evidence type="ECO:0000256" key="4">
    <source>
        <dbReference type="ARBA" id="ARBA00023015"/>
    </source>
</evidence>
<dbReference type="GO" id="GO:0000978">
    <property type="term" value="F:RNA polymerase II cis-regulatory region sequence-specific DNA binding"/>
    <property type="evidence" value="ECO:0007669"/>
    <property type="project" value="TreeGrafter"/>
</dbReference>
<organism evidence="12">
    <name type="scientific">Tetraodon nigroviridis</name>
    <name type="common">Spotted green pufferfish</name>
    <name type="synonym">Chelonodon nigroviridis</name>
    <dbReference type="NCBI Taxonomy" id="99883"/>
    <lineage>
        <taxon>Eukaryota</taxon>
        <taxon>Metazoa</taxon>
        <taxon>Chordata</taxon>
        <taxon>Craniata</taxon>
        <taxon>Vertebrata</taxon>
        <taxon>Euteleostomi</taxon>
        <taxon>Actinopterygii</taxon>
        <taxon>Neopterygii</taxon>
        <taxon>Teleostei</taxon>
        <taxon>Neoteleostei</taxon>
        <taxon>Acanthomorphata</taxon>
        <taxon>Eupercaria</taxon>
        <taxon>Tetraodontiformes</taxon>
        <taxon>Tetradontoidea</taxon>
        <taxon>Tetraodontidae</taxon>
        <taxon>Tetraodon</taxon>
    </lineage>
</organism>
<keyword evidence="4" id="KW-0805">Transcription regulation</keyword>
<dbReference type="AlphaFoldDB" id="Q4SCM0"/>
<reference evidence="12" key="1">
    <citation type="journal article" date="2004" name="Nature">
        <title>Genome duplication in the teleost fish Tetraodon nigroviridis reveals the early vertebrate proto-karyotype.</title>
        <authorList>
            <person name="Jaillon O."/>
            <person name="Aury J.-M."/>
            <person name="Brunet F."/>
            <person name="Petit J.-L."/>
            <person name="Stange-Thomann N."/>
            <person name="Mauceli E."/>
            <person name="Bouneau L."/>
            <person name="Fischer C."/>
            <person name="Ozouf-Costaz C."/>
            <person name="Bernot A."/>
            <person name="Nicaud S."/>
            <person name="Jaffe D."/>
            <person name="Fisher S."/>
            <person name="Lutfalla G."/>
            <person name="Dossat C."/>
            <person name="Segurens B."/>
            <person name="Dasilva C."/>
            <person name="Salanoubat M."/>
            <person name="Levy M."/>
            <person name="Boudet N."/>
            <person name="Castellano S."/>
            <person name="Anthouard V."/>
            <person name="Jubin C."/>
            <person name="Castelli V."/>
            <person name="Katinka M."/>
            <person name="Vacherie B."/>
            <person name="Biemont C."/>
            <person name="Skalli Z."/>
            <person name="Cattolico L."/>
            <person name="Poulain J."/>
            <person name="De Berardinis V."/>
            <person name="Cruaud C."/>
            <person name="Duprat S."/>
            <person name="Brottier P."/>
            <person name="Coutanceau J.-P."/>
            <person name="Gouzy J."/>
            <person name="Parra G."/>
            <person name="Lardier G."/>
            <person name="Chapple C."/>
            <person name="McKernan K.J."/>
            <person name="McEwan P."/>
            <person name="Bosak S."/>
            <person name="Kellis M."/>
            <person name="Volff J.-N."/>
            <person name="Guigo R."/>
            <person name="Zody M.C."/>
            <person name="Mesirov J."/>
            <person name="Lindblad-Toh K."/>
            <person name="Birren B."/>
            <person name="Nusbaum C."/>
            <person name="Kahn D."/>
            <person name="Robinson-Rechavi M."/>
            <person name="Laudet V."/>
            <person name="Schachter V."/>
            <person name="Quetier F."/>
            <person name="Saurin W."/>
            <person name="Scarpelli C."/>
            <person name="Wincker P."/>
            <person name="Lander E.S."/>
            <person name="Weissenbach J."/>
            <person name="Roest Crollius H."/>
        </authorList>
    </citation>
    <scope>NUCLEOTIDE SEQUENCE [LARGE SCALE GENOMIC DNA]</scope>
</reference>
<feature type="DNA-binding region" description="Homeobox" evidence="9">
    <location>
        <begin position="4"/>
        <end position="63"/>
    </location>
</feature>
<keyword evidence="5 9" id="KW-0238">DNA-binding</keyword>
<dbReference type="Pfam" id="PF00046">
    <property type="entry name" value="Homeodomain"/>
    <property type="match status" value="2"/>
</dbReference>
<feature type="non-terminal residue" evidence="12">
    <location>
        <position position="193"/>
    </location>
</feature>
<dbReference type="GO" id="GO:0005634">
    <property type="term" value="C:nucleus"/>
    <property type="evidence" value="ECO:0007669"/>
    <property type="project" value="UniProtKB-SubCell"/>
</dbReference>
<dbReference type="GO" id="GO:0030154">
    <property type="term" value="P:cell differentiation"/>
    <property type="evidence" value="ECO:0007669"/>
    <property type="project" value="TreeGrafter"/>
</dbReference>
<evidence type="ECO:0000256" key="3">
    <source>
        <dbReference type="ARBA" id="ARBA00022473"/>
    </source>
</evidence>
<evidence type="ECO:0000256" key="6">
    <source>
        <dbReference type="ARBA" id="ARBA00023155"/>
    </source>
</evidence>
<evidence type="ECO:0000256" key="1">
    <source>
        <dbReference type="ARBA" id="ARBA00003263"/>
    </source>
</evidence>
<reference evidence="12" key="2">
    <citation type="submission" date="2004-02" db="EMBL/GenBank/DDBJ databases">
        <authorList>
            <consortium name="Genoscope"/>
            <consortium name="Whitehead Institute Centre for Genome Research"/>
        </authorList>
    </citation>
    <scope>NUCLEOTIDE SEQUENCE</scope>
</reference>
<dbReference type="SMART" id="SM00389">
    <property type="entry name" value="HOX"/>
    <property type="match status" value="2"/>
</dbReference>
<dbReference type="EMBL" id="CAAE01014652">
    <property type="protein sequence ID" value="CAG01612.1"/>
    <property type="molecule type" value="Genomic_DNA"/>
</dbReference>
<dbReference type="OrthoDB" id="6159439at2759"/>
<evidence type="ECO:0000256" key="10">
    <source>
        <dbReference type="RuleBase" id="RU000682"/>
    </source>
</evidence>
<dbReference type="InterPro" id="IPR050394">
    <property type="entry name" value="Homeobox_NK-like"/>
</dbReference>
<dbReference type="Gene3D" id="1.10.10.60">
    <property type="entry name" value="Homeodomain-like"/>
    <property type="match status" value="2"/>
</dbReference>
<evidence type="ECO:0000256" key="8">
    <source>
        <dbReference type="ARBA" id="ARBA00023242"/>
    </source>
</evidence>
<dbReference type="GO" id="GO:0000981">
    <property type="term" value="F:DNA-binding transcription factor activity, RNA polymerase II-specific"/>
    <property type="evidence" value="ECO:0007669"/>
    <property type="project" value="InterPro"/>
</dbReference>
<evidence type="ECO:0000256" key="5">
    <source>
        <dbReference type="ARBA" id="ARBA00023125"/>
    </source>
</evidence>
<gene>
    <name evidence="12" type="ORF">GSTENG00020437001</name>
</gene>
<accession>Q4SCM0</accession>
<dbReference type="CDD" id="cd00086">
    <property type="entry name" value="homeodomain"/>
    <property type="match status" value="2"/>
</dbReference>
<protein>
    <submittedName>
        <fullName evidence="12">(spotted green pufferfish) hypothetical protein</fullName>
    </submittedName>
</protein>
<dbReference type="PRINTS" id="PR00024">
    <property type="entry name" value="HOMEOBOX"/>
</dbReference>
<feature type="DNA-binding region" description="Homeobox" evidence="9">
    <location>
        <begin position="80"/>
        <end position="139"/>
    </location>
</feature>
<dbReference type="KEGG" id="tng:GSTEN00020437G001"/>
<dbReference type="PROSITE" id="PS00027">
    <property type="entry name" value="HOMEOBOX_1"/>
    <property type="match status" value="1"/>
</dbReference>
<evidence type="ECO:0000259" key="11">
    <source>
        <dbReference type="PROSITE" id="PS50071"/>
    </source>
</evidence>
<dbReference type="SUPFAM" id="SSF46689">
    <property type="entry name" value="Homeodomain-like"/>
    <property type="match status" value="2"/>
</dbReference>
<feature type="domain" description="Homeobox" evidence="11">
    <location>
        <begin position="2"/>
        <end position="62"/>
    </location>
</feature>
<evidence type="ECO:0000256" key="7">
    <source>
        <dbReference type="ARBA" id="ARBA00023163"/>
    </source>
</evidence>
<keyword evidence="6 9" id="KW-0371">Homeobox</keyword>
<dbReference type="InterPro" id="IPR020479">
    <property type="entry name" value="HD_metazoa"/>
</dbReference>
<evidence type="ECO:0000256" key="9">
    <source>
        <dbReference type="PROSITE-ProRule" id="PRU00108"/>
    </source>
</evidence>
<evidence type="ECO:0000313" key="12">
    <source>
        <dbReference type="EMBL" id="CAG01612.1"/>
    </source>
</evidence>
<comment type="subcellular location">
    <subcellularLocation>
        <location evidence="2 9 10">Nucleus</location>
    </subcellularLocation>
</comment>
<dbReference type="PANTHER" id="PTHR24340">
    <property type="entry name" value="HOMEOBOX PROTEIN NKX"/>
    <property type="match status" value="1"/>
</dbReference>
<dbReference type="InterPro" id="IPR017970">
    <property type="entry name" value="Homeobox_CS"/>
</dbReference>
<keyword evidence="8 9" id="KW-0539">Nucleus</keyword>
<keyword evidence="7" id="KW-0804">Transcription</keyword>
<dbReference type="InterPro" id="IPR001356">
    <property type="entry name" value="HD"/>
</dbReference>
<sequence>ARLRRKPRVLFSQAQVSELERRFRQQRYLSGPEREHLAHTLKLTPTQVKIWFQNRRYKYSPDASCTTNAASGGFPSTAKQKRSRAAFTHFQVLELEKKFNHQRYLSAPERAHLASALRLTETQVKIWFQNRRYKTKRKQQTSGCFKDFYKAERLGVRDALVPSSLIESLCRAYQYRPYLWDCSGHWASALWSN</sequence>
<dbReference type="PANTHER" id="PTHR24340:SF38">
    <property type="entry name" value="HOMEOBOX PROTEIN NKX-3.1"/>
    <property type="match status" value="1"/>
</dbReference>
<name>Q4SCM0_TETNG</name>
<evidence type="ECO:0000256" key="2">
    <source>
        <dbReference type="ARBA" id="ARBA00004123"/>
    </source>
</evidence>
<dbReference type="InterPro" id="IPR009057">
    <property type="entry name" value="Homeodomain-like_sf"/>
</dbReference>
<comment type="function">
    <text evidence="1">Sequence-specific transcription factor which is part of a developmental regulatory system that provides cells with specific positional identities on the anterior-posterior axis.</text>
</comment>
<feature type="domain" description="Homeobox" evidence="11">
    <location>
        <begin position="78"/>
        <end position="138"/>
    </location>
</feature>